<keyword evidence="1" id="KW-0862">Zinc</keyword>
<feature type="compositionally biased region" description="Low complexity" evidence="2">
    <location>
        <begin position="342"/>
        <end position="351"/>
    </location>
</feature>
<feature type="region of interest" description="Disordered" evidence="2">
    <location>
        <begin position="338"/>
        <end position="417"/>
    </location>
</feature>
<feature type="compositionally biased region" description="Polar residues" evidence="2">
    <location>
        <begin position="405"/>
        <end position="417"/>
    </location>
</feature>
<dbReference type="GeneID" id="114324470"/>
<dbReference type="PANTHER" id="PTHR16195:SF16">
    <property type="entry name" value="ZINC FINGER CCHC DOMAIN-CONTAINING PROTEIN 14"/>
    <property type="match status" value="1"/>
</dbReference>
<dbReference type="InterPro" id="IPR057327">
    <property type="entry name" value="Vts1_dom"/>
</dbReference>
<feature type="domain" description="CCHC-type" evidence="3">
    <location>
        <begin position="477"/>
        <end position="492"/>
    </location>
</feature>
<evidence type="ECO:0000259" key="3">
    <source>
        <dbReference type="PROSITE" id="PS50158"/>
    </source>
</evidence>
<dbReference type="Pfam" id="PF26034">
    <property type="entry name" value="PHAT_SMAUG"/>
    <property type="match status" value="1"/>
</dbReference>
<evidence type="ECO:0000256" key="1">
    <source>
        <dbReference type="PROSITE-ProRule" id="PRU00047"/>
    </source>
</evidence>
<dbReference type="OrthoDB" id="6361509at2759"/>
<keyword evidence="1" id="KW-0479">Metal-binding</keyword>
<dbReference type="InterPro" id="IPR042344">
    <property type="entry name" value="ZCCHC14"/>
</dbReference>
<proteinExistence type="predicted"/>
<feature type="compositionally biased region" description="Polar residues" evidence="2">
    <location>
        <begin position="256"/>
        <end position="273"/>
    </location>
</feature>
<dbReference type="GO" id="GO:0008270">
    <property type="term" value="F:zinc ion binding"/>
    <property type="evidence" value="ECO:0007669"/>
    <property type="project" value="UniProtKB-KW"/>
</dbReference>
<sequence>MVCKEEVLLWFKDLDSHNRIDLVYELLNMCLPFEVRFFGSCIEELGRLTYLELRGPSITANDLEKLSKDGSFTHGILDESVRHRLIIYMSLLSSNNCSVANWFYQNLLRTDSIDEYLKEKGKEEMLHNEFLLLFTMALHHPAFTYEQKQFFNKVLMSLIDIRENRVSAKHSALGYPPGFGYPTQKSMEIPVIPVKTAPTTCGDSPAIFHQPPGLSHLPPPPANFDFNNISMWNRPGFPYGAPEVSVPPFPAPTISPLVSQAASPSQSRSTSPHRTPIVRPPPPPPPGGIQLTPAEDKRDIMWPADLKPNGIRFPPIMGKMRPYLVEQIQAMNLEGENALHHSNSSSNSSPNETPPSTPSITPATTPHGPGRGGDANAKPRSNGMPPFGVSPGPPMPDTQSPPPFSNSTVPYSFQQPFTTLPPNRSMFHYNPAYRPTFTAQFPNPTFPPTDTNYPPFTVPYFPFVYSSQYPPRTPPGCYNCGAPNHVGSECTNQTIDEITQKKTYVLDYNLPLPDAEK</sequence>
<dbReference type="GO" id="GO:0003676">
    <property type="term" value="F:nucleic acid binding"/>
    <property type="evidence" value="ECO:0007669"/>
    <property type="project" value="InterPro"/>
</dbReference>
<evidence type="ECO:0000313" key="6">
    <source>
        <dbReference type="RefSeq" id="XP_028128140.1"/>
    </source>
</evidence>
<feature type="compositionally biased region" description="Pro residues" evidence="2">
    <location>
        <begin position="391"/>
        <end position="404"/>
    </location>
</feature>
<dbReference type="Pfam" id="PF00098">
    <property type="entry name" value="zf-CCHC"/>
    <property type="match status" value="1"/>
</dbReference>
<name>A0A6P7F3R2_DIAVI</name>
<evidence type="ECO:0000256" key="2">
    <source>
        <dbReference type="SAM" id="MobiDB-lite"/>
    </source>
</evidence>
<keyword evidence="5" id="KW-1185">Reference proteome</keyword>
<dbReference type="PANTHER" id="PTHR16195">
    <property type="entry name" value="ZINC FINGER CCHC DOMAIN CONTAINING PROTEIN"/>
    <property type="match status" value="1"/>
</dbReference>
<evidence type="ECO:0000313" key="5">
    <source>
        <dbReference type="Proteomes" id="UP001652700"/>
    </source>
</evidence>
<dbReference type="InterPro" id="IPR058599">
    <property type="entry name" value="PHAT_Smg/ZCCHC2-like"/>
</dbReference>
<dbReference type="RefSeq" id="XP_028128140.1">
    <property type="nucleotide sequence ID" value="XM_028272339.1"/>
</dbReference>
<feature type="region of interest" description="Disordered" evidence="2">
    <location>
        <begin position="255"/>
        <end position="293"/>
    </location>
</feature>
<dbReference type="RefSeq" id="XP_050501763.1">
    <property type="nucleotide sequence ID" value="XM_050645806.1"/>
</dbReference>
<dbReference type="PROSITE" id="PS50158">
    <property type="entry name" value="ZF_CCHC"/>
    <property type="match status" value="1"/>
</dbReference>
<dbReference type="Proteomes" id="UP001652700">
    <property type="component" value="Unplaced"/>
</dbReference>
<feature type="compositionally biased region" description="Pro residues" evidence="2">
    <location>
        <begin position="278"/>
        <end position="287"/>
    </location>
</feature>
<dbReference type="Pfam" id="PF25479">
    <property type="entry name" value="Vts1"/>
    <property type="match status" value="1"/>
</dbReference>
<dbReference type="EnsemblMetazoa" id="XM_050645806.1">
    <property type="protein sequence ID" value="XP_050501763.1"/>
    <property type="gene ID" value="LOC114324470"/>
</dbReference>
<protein>
    <submittedName>
        <fullName evidence="6">Proline-rich protein 36 isoform X3</fullName>
    </submittedName>
</protein>
<organism evidence="6">
    <name type="scientific">Diabrotica virgifera virgifera</name>
    <name type="common">western corn rootworm</name>
    <dbReference type="NCBI Taxonomy" id="50390"/>
    <lineage>
        <taxon>Eukaryota</taxon>
        <taxon>Metazoa</taxon>
        <taxon>Ecdysozoa</taxon>
        <taxon>Arthropoda</taxon>
        <taxon>Hexapoda</taxon>
        <taxon>Insecta</taxon>
        <taxon>Pterygota</taxon>
        <taxon>Neoptera</taxon>
        <taxon>Endopterygota</taxon>
        <taxon>Coleoptera</taxon>
        <taxon>Polyphaga</taxon>
        <taxon>Cucujiformia</taxon>
        <taxon>Chrysomeloidea</taxon>
        <taxon>Chrysomelidae</taxon>
        <taxon>Galerucinae</taxon>
        <taxon>Diabroticina</taxon>
        <taxon>Diabroticites</taxon>
        <taxon>Diabrotica</taxon>
    </lineage>
</organism>
<accession>A0A6P7F3R2</accession>
<reference evidence="4" key="2">
    <citation type="submission" date="2025-05" db="UniProtKB">
        <authorList>
            <consortium name="EnsemblMetazoa"/>
        </authorList>
    </citation>
    <scope>IDENTIFICATION</scope>
</reference>
<dbReference type="InterPro" id="IPR001878">
    <property type="entry name" value="Znf_CCHC"/>
</dbReference>
<gene>
    <name evidence="6" type="primary">LOC114324470</name>
</gene>
<reference evidence="6" key="1">
    <citation type="submission" date="2025-04" db="UniProtKB">
        <authorList>
            <consortium name="RefSeq"/>
        </authorList>
    </citation>
    <scope>IDENTIFICATION</scope>
    <source>
        <tissue evidence="6">Whole insect</tissue>
    </source>
</reference>
<keyword evidence="1" id="KW-0863">Zinc-finger</keyword>
<evidence type="ECO:0000313" key="4">
    <source>
        <dbReference type="EnsemblMetazoa" id="XP_050501763.1"/>
    </source>
</evidence>
<dbReference type="AlphaFoldDB" id="A0A6P7F3R2"/>